<dbReference type="EMBL" id="CAJSTJ010000111">
    <property type="protein sequence ID" value="CAG7557200.1"/>
    <property type="molecule type" value="Genomic_DNA"/>
</dbReference>
<evidence type="ECO:0000256" key="2">
    <source>
        <dbReference type="ARBA" id="ARBA00022840"/>
    </source>
</evidence>
<dbReference type="Pfam" id="PF00012">
    <property type="entry name" value="HSP70"/>
    <property type="match status" value="1"/>
</dbReference>
<reference evidence="3" key="1">
    <citation type="submission" date="2021-05" db="EMBL/GenBank/DDBJ databases">
        <authorList>
            <person name="Khan N."/>
        </authorList>
    </citation>
    <scope>NUCLEOTIDE SEQUENCE</scope>
</reference>
<dbReference type="GO" id="GO:0140662">
    <property type="term" value="F:ATP-dependent protein folding chaperone"/>
    <property type="evidence" value="ECO:0007669"/>
    <property type="project" value="InterPro"/>
</dbReference>
<proteinExistence type="predicted"/>
<dbReference type="PANTHER" id="PTHR14187">
    <property type="entry name" value="ALPHA KINASE/ELONGATION FACTOR 2 KINASE"/>
    <property type="match status" value="1"/>
</dbReference>
<evidence type="ECO:0000313" key="4">
    <source>
        <dbReference type="Proteomes" id="UP000693738"/>
    </source>
</evidence>
<evidence type="ECO:0008006" key="5">
    <source>
        <dbReference type="Google" id="ProtNLM"/>
    </source>
</evidence>
<organism evidence="3 4">
    <name type="scientific">Fusarium equiseti</name>
    <name type="common">Fusarium scirpi</name>
    <dbReference type="NCBI Taxonomy" id="61235"/>
    <lineage>
        <taxon>Eukaryota</taxon>
        <taxon>Fungi</taxon>
        <taxon>Dikarya</taxon>
        <taxon>Ascomycota</taxon>
        <taxon>Pezizomycotina</taxon>
        <taxon>Sordariomycetes</taxon>
        <taxon>Hypocreomycetidae</taxon>
        <taxon>Hypocreales</taxon>
        <taxon>Nectriaceae</taxon>
        <taxon>Fusarium</taxon>
        <taxon>Fusarium incarnatum-equiseti species complex</taxon>
    </lineage>
</organism>
<dbReference type="InterPro" id="IPR013126">
    <property type="entry name" value="Hsp_70_fam"/>
</dbReference>
<dbReference type="PANTHER" id="PTHR14187:SF5">
    <property type="entry name" value="HEAT SHOCK 70 KDA PROTEIN 12A"/>
    <property type="match status" value="1"/>
</dbReference>
<dbReference type="AlphaFoldDB" id="A0A8J2ILJ4"/>
<evidence type="ECO:0000313" key="3">
    <source>
        <dbReference type="EMBL" id="CAG7557200.1"/>
    </source>
</evidence>
<dbReference type="Proteomes" id="UP000693738">
    <property type="component" value="Unassembled WGS sequence"/>
</dbReference>
<dbReference type="CDD" id="cd10170">
    <property type="entry name" value="ASKHA_NBD_HSP70"/>
    <property type="match status" value="1"/>
</dbReference>
<gene>
    <name evidence="3" type="ORF">FEQUK3_LOCUS2901</name>
</gene>
<keyword evidence="1" id="KW-0547">Nucleotide-binding</keyword>
<sequence>MAANQPPQDVIIIGIDFGTTFSGVAWSYSREPDNIEIVTSWEAELHSCSDKDKAPSQLYYDQKNLEVKWGYSVPLNVEPLKWFKLFLLNAKDLPTEVASSTHLAEARQIQSGTKKSSGDIISAFLRKLWNHTMESIQDALGADVVEQSKLHVIITMPAIWPAYAQSRMRETARASGILDSRPAGATTLRFITEPEAAVLATLKDVAKRSTIQAEDTIVVCDAGVARFYMFESTDPCSVKECVKGDGDLCGALFLDEGFVELVKTKIPDGSWDMVKKSDEKKFLNDQWEHGIKHQFTNQQKLWLVDLPEICNKSSSEGLKSRTTLEFTSGEILSVFSPIVNKIEDLVNRQVDAIQQKYGKAPKYIILVGGFGRSRYLFNRLRDRFTSTVLQSRGTKPWTAICRGAVIQGLIQQGLSTTLGMTIASRVARMSYGINYKCTFVEGRHDARDKAWDEKELEYKARNQMHWFLQEGDNISSKRSVHHDYHRIYSKSSKRFQRVSLEMLCTTEFPPPRVYRAMGTIQQLCTIVWNKQTDTNTLPRFTNRNGEIFPRIDYRIQMDCEDGTVNFAVYYKNERVGNHDVEVQFD</sequence>
<keyword evidence="2" id="KW-0067">ATP-binding</keyword>
<dbReference type="GO" id="GO:0005524">
    <property type="term" value="F:ATP binding"/>
    <property type="evidence" value="ECO:0007669"/>
    <property type="project" value="UniProtKB-KW"/>
</dbReference>
<protein>
    <recommendedName>
        <fullName evidence="5">Hsp70 protein</fullName>
    </recommendedName>
</protein>
<name>A0A8J2ILJ4_FUSEQ</name>
<evidence type="ECO:0000256" key="1">
    <source>
        <dbReference type="ARBA" id="ARBA00022741"/>
    </source>
</evidence>
<accession>A0A8J2ILJ4</accession>
<comment type="caution">
    <text evidence="3">The sequence shown here is derived from an EMBL/GenBank/DDBJ whole genome shotgun (WGS) entry which is preliminary data.</text>
</comment>